<keyword evidence="1" id="KW-0378">Hydrolase</keyword>
<proteinExistence type="predicted"/>
<dbReference type="Proteomes" id="UP000095767">
    <property type="component" value="Unassembled WGS sequence"/>
</dbReference>
<gene>
    <name evidence="2" type="ORF">BAE44_0005797</name>
</gene>
<keyword evidence="3" id="KW-1185">Reference proteome</keyword>
<organism evidence="2 3">
    <name type="scientific">Dichanthelium oligosanthes</name>
    <dbReference type="NCBI Taxonomy" id="888268"/>
    <lineage>
        <taxon>Eukaryota</taxon>
        <taxon>Viridiplantae</taxon>
        <taxon>Streptophyta</taxon>
        <taxon>Embryophyta</taxon>
        <taxon>Tracheophyta</taxon>
        <taxon>Spermatophyta</taxon>
        <taxon>Magnoliopsida</taxon>
        <taxon>Liliopsida</taxon>
        <taxon>Poales</taxon>
        <taxon>Poaceae</taxon>
        <taxon>PACMAD clade</taxon>
        <taxon>Panicoideae</taxon>
        <taxon>Panicodae</taxon>
        <taxon>Paniceae</taxon>
        <taxon>Dichantheliinae</taxon>
        <taxon>Dichanthelium</taxon>
    </lineage>
</organism>
<dbReference type="InterPro" id="IPR044613">
    <property type="entry name" value="Nep1/2-like"/>
</dbReference>
<dbReference type="STRING" id="888268.A0A1E5W6Z2"/>
<dbReference type="Gene3D" id="3.40.395.10">
    <property type="entry name" value="Adenoviral Proteinase, Chain A"/>
    <property type="match status" value="1"/>
</dbReference>
<evidence type="ECO:0008006" key="4">
    <source>
        <dbReference type="Google" id="ProtNLM"/>
    </source>
</evidence>
<name>A0A1E5W6Z2_9POAL</name>
<dbReference type="PANTHER" id="PTHR46468:SF1">
    <property type="entry name" value="SENTRIN-SPECIFIC PROTEASE 8"/>
    <property type="match status" value="1"/>
</dbReference>
<keyword evidence="1" id="KW-0645">Protease</keyword>
<dbReference type="SUPFAM" id="SSF54001">
    <property type="entry name" value="Cysteine proteinases"/>
    <property type="match status" value="1"/>
</dbReference>
<sequence>MALSRADHKSLEGQNFLLDGVISFMFAQMSWAFAQQDDDIVLVPPDLSLLLGYLQDLDEVAHHAAPLRLGSRRFDQVDGGTRWSLLVLHIAADSSSRFVHHDSLRWVNIPHSRRLADTLRQLLCGNPQLMECPIPSQELGSNDCGLYVLAVSQVICTSWRGRGHIGSSLF</sequence>
<dbReference type="EMBL" id="LWDX02019699">
    <property type="protein sequence ID" value="OEL33179.1"/>
    <property type="molecule type" value="Genomic_DNA"/>
</dbReference>
<reference evidence="2 3" key="1">
    <citation type="submission" date="2016-09" db="EMBL/GenBank/DDBJ databases">
        <title>The draft genome of Dichanthelium oligosanthes: A C3 panicoid grass species.</title>
        <authorList>
            <person name="Studer A.J."/>
            <person name="Schnable J.C."/>
            <person name="Brutnell T.P."/>
        </authorList>
    </citation>
    <scope>NUCLEOTIDE SEQUENCE [LARGE SCALE GENOMIC DNA]</scope>
    <source>
        <strain evidence="3">cv. Kellogg 1175</strain>
        <tissue evidence="2">Leaf</tissue>
    </source>
</reference>
<keyword evidence="1" id="KW-0788">Thiol protease</keyword>
<dbReference type="GO" id="GO:0000338">
    <property type="term" value="P:protein deneddylation"/>
    <property type="evidence" value="ECO:0007669"/>
    <property type="project" value="TreeGrafter"/>
</dbReference>
<dbReference type="AlphaFoldDB" id="A0A1E5W6Z2"/>
<evidence type="ECO:0000313" key="2">
    <source>
        <dbReference type="EMBL" id="OEL33179.1"/>
    </source>
</evidence>
<dbReference type="GO" id="GO:0019784">
    <property type="term" value="F:deNEDDylase activity"/>
    <property type="evidence" value="ECO:0007669"/>
    <property type="project" value="InterPro"/>
</dbReference>
<dbReference type="InterPro" id="IPR038765">
    <property type="entry name" value="Papain-like_cys_pep_sf"/>
</dbReference>
<dbReference type="OrthoDB" id="5065855at2759"/>
<dbReference type="PANTHER" id="PTHR46468">
    <property type="entry name" value="SENTRIN-SPECIFIC PROTEASE 8"/>
    <property type="match status" value="1"/>
</dbReference>
<evidence type="ECO:0000313" key="3">
    <source>
        <dbReference type="Proteomes" id="UP000095767"/>
    </source>
</evidence>
<protein>
    <recommendedName>
        <fullName evidence="4">Ubiquitin-like protease family profile domain-containing protein</fullName>
    </recommendedName>
</protein>
<dbReference type="GO" id="GO:0008234">
    <property type="term" value="F:cysteine-type peptidase activity"/>
    <property type="evidence" value="ECO:0007669"/>
    <property type="project" value="UniProtKB-KW"/>
</dbReference>
<accession>A0A1E5W6Z2</accession>
<evidence type="ECO:0000256" key="1">
    <source>
        <dbReference type="ARBA" id="ARBA00022807"/>
    </source>
</evidence>
<comment type="caution">
    <text evidence="2">The sequence shown here is derived from an EMBL/GenBank/DDBJ whole genome shotgun (WGS) entry which is preliminary data.</text>
</comment>